<dbReference type="SUPFAM" id="SSF51905">
    <property type="entry name" value="FAD/NAD(P)-binding domain"/>
    <property type="match status" value="1"/>
</dbReference>
<proteinExistence type="predicted"/>
<name>K1KTU7_9BACL</name>
<reference evidence="1 2" key="1">
    <citation type="journal article" date="2012" name="J. Bacteriol.">
        <title>Draft Genome Sequence of Bacillus isronensis Strain B3W22, Isolated from the Upper Atmosphere.</title>
        <authorList>
            <person name="Shivaji S."/>
            <person name="Ara S."/>
            <person name="Singh S.K."/>
            <person name="Bandi S."/>
            <person name="Singh A."/>
            <person name="Pinnaka A.K."/>
        </authorList>
    </citation>
    <scope>NUCLEOTIDE SEQUENCE [LARGE SCALE GENOMIC DNA]</scope>
    <source>
        <strain evidence="1 2">B3W22</strain>
    </source>
</reference>
<dbReference type="EMBL" id="AMCK01000123">
    <property type="protein sequence ID" value="EKB43277.1"/>
    <property type="molecule type" value="Genomic_DNA"/>
</dbReference>
<protein>
    <submittedName>
        <fullName evidence="1">Uncharacterized protein</fullName>
    </submittedName>
</protein>
<gene>
    <name evidence="1" type="ORF">B857_03965</name>
</gene>
<keyword evidence="2" id="KW-1185">Reference proteome</keyword>
<dbReference type="InterPro" id="IPR036188">
    <property type="entry name" value="FAD/NAD-bd_sf"/>
</dbReference>
<evidence type="ECO:0000313" key="2">
    <source>
        <dbReference type="Proteomes" id="UP000004738"/>
    </source>
</evidence>
<dbReference type="PATRIC" id="fig|1224748.3.peg.3894"/>
<comment type="caution">
    <text evidence="1">The sequence shown here is derived from an EMBL/GenBank/DDBJ whole genome shotgun (WGS) entry which is preliminary data.</text>
</comment>
<dbReference type="AlphaFoldDB" id="K1KTU7"/>
<organism evidence="1 2">
    <name type="scientific">Solibacillus isronensis B3W22</name>
    <dbReference type="NCBI Taxonomy" id="1224748"/>
    <lineage>
        <taxon>Bacteria</taxon>
        <taxon>Bacillati</taxon>
        <taxon>Bacillota</taxon>
        <taxon>Bacilli</taxon>
        <taxon>Bacillales</taxon>
        <taxon>Caryophanaceae</taxon>
        <taxon>Solibacillus</taxon>
    </lineage>
</organism>
<evidence type="ECO:0000313" key="1">
    <source>
        <dbReference type="EMBL" id="EKB43277.1"/>
    </source>
</evidence>
<accession>K1KTU7</accession>
<sequence length="73" mass="7956">MALEDAAVLAELLINSETLDERLWEQFHDRRLERAGAVVNASAQLGQWLFDGNKDADVPGLLATLAARLVVPA</sequence>
<dbReference type="Proteomes" id="UP000004738">
    <property type="component" value="Unassembled WGS sequence"/>
</dbReference>